<dbReference type="Proteomes" id="UP001152797">
    <property type="component" value="Unassembled WGS sequence"/>
</dbReference>
<comment type="similarity">
    <text evidence="1">Belongs to the dynein heavy chain family.</text>
</comment>
<reference evidence="3" key="1">
    <citation type="submission" date="2022-10" db="EMBL/GenBank/DDBJ databases">
        <authorList>
            <person name="Chen Y."/>
            <person name="Dougan E. K."/>
            <person name="Chan C."/>
            <person name="Rhodes N."/>
            <person name="Thang M."/>
        </authorList>
    </citation>
    <scope>NUCLEOTIDE SEQUENCE</scope>
</reference>
<organism evidence="3">
    <name type="scientific">Cladocopium goreaui</name>
    <dbReference type="NCBI Taxonomy" id="2562237"/>
    <lineage>
        <taxon>Eukaryota</taxon>
        <taxon>Sar</taxon>
        <taxon>Alveolata</taxon>
        <taxon>Dinophyceae</taxon>
        <taxon>Suessiales</taxon>
        <taxon>Symbiodiniaceae</taxon>
        <taxon>Cladocopium</taxon>
    </lineage>
</organism>
<evidence type="ECO:0000256" key="1">
    <source>
        <dbReference type="ARBA" id="ARBA00008887"/>
    </source>
</evidence>
<dbReference type="GO" id="GO:0005858">
    <property type="term" value="C:axonemal dynein complex"/>
    <property type="evidence" value="ECO:0007669"/>
    <property type="project" value="TreeGrafter"/>
</dbReference>
<evidence type="ECO:0000313" key="6">
    <source>
        <dbReference type="Proteomes" id="UP001152797"/>
    </source>
</evidence>
<dbReference type="Pfam" id="PF08385">
    <property type="entry name" value="DHC_N1"/>
    <property type="match status" value="1"/>
</dbReference>
<dbReference type="GO" id="GO:0051959">
    <property type="term" value="F:dynein light intermediate chain binding"/>
    <property type="evidence" value="ECO:0007669"/>
    <property type="project" value="InterPro"/>
</dbReference>
<keyword evidence="5" id="KW-0282">Flagellum</keyword>
<dbReference type="EMBL" id="CAMXCT020004001">
    <property type="protein sequence ID" value="CAL1160642.1"/>
    <property type="molecule type" value="Genomic_DNA"/>
</dbReference>
<sequence>MQSNGSTSSKIQPWCSDKIGRNDCWAKEQLKGSALRTTWAFSAINETAADELKGVQSGLQCASCLQLSQRRTQKNRPRGFVWFAVFDNVKYLTTLEKFIEPLYSGTPAQIIETLPALLNSVTMIHTIARYYNTSERITNLFSKITNQMIHNCRTCIIGDCEDASQLWEISPPELIKNLEVCLKLNVAPDAQNPGALQLS</sequence>
<dbReference type="PANTHER" id="PTHR46532">
    <property type="entry name" value="MALE FERTILITY FACTOR KL5"/>
    <property type="match status" value="1"/>
</dbReference>
<dbReference type="InterPro" id="IPR013594">
    <property type="entry name" value="Dynein_heavy_tail"/>
</dbReference>
<reference evidence="4" key="2">
    <citation type="submission" date="2024-04" db="EMBL/GenBank/DDBJ databases">
        <authorList>
            <person name="Chen Y."/>
            <person name="Shah S."/>
            <person name="Dougan E. K."/>
            <person name="Thang M."/>
            <person name="Chan C."/>
        </authorList>
    </citation>
    <scope>NUCLEOTIDE SEQUENCE [LARGE SCALE GENOMIC DNA]</scope>
</reference>
<accession>A0A9P1DCK1</accession>
<dbReference type="PANTHER" id="PTHR46532:SF4">
    <property type="entry name" value="AAA+ ATPASE DOMAIN-CONTAINING PROTEIN"/>
    <property type="match status" value="1"/>
</dbReference>
<dbReference type="AlphaFoldDB" id="A0A9P1DCK1"/>
<evidence type="ECO:0000259" key="2">
    <source>
        <dbReference type="Pfam" id="PF08385"/>
    </source>
</evidence>
<comment type="caution">
    <text evidence="3">The sequence shown here is derived from an EMBL/GenBank/DDBJ whole genome shotgun (WGS) entry which is preliminary data.</text>
</comment>
<feature type="domain" description="Dynein heavy chain tail" evidence="2">
    <location>
        <begin position="86"/>
        <end position="185"/>
    </location>
</feature>
<gene>
    <name evidence="3" type="ORF">C1SCF055_LOCUS32832</name>
</gene>
<dbReference type="OrthoDB" id="345409at2759"/>
<evidence type="ECO:0000313" key="5">
    <source>
        <dbReference type="EMBL" id="CAL4794579.1"/>
    </source>
</evidence>
<dbReference type="EMBL" id="CAMXCT010004001">
    <property type="protein sequence ID" value="CAI4007267.1"/>
    <property type="molecule type" value="Genomic_DNA"/>
</dbReference>
<evidence type="ECO:0000313" key="4">
    <source>
        <dbReference type="EMBL" id="CAL1160642.1"/>
    </source>
</evidence>
<keyword evidence="5" id="KW-0969">Cilium</keyword>
<name>A0A9P1DCK1_9DINO</name>
<dbReference type="EMBL" id="CAMXCT030004001">
    <property type="protein sequence ID" value="CAL4794579.1"/>
    <property type="molecule type" value="Genomic_DNA"/>
</dbReference>
<evidence type="ECO:0000313" key="3">
    <source>
        <dbReference type="EMBL" id="CAI4007267.1"/>
    </source>
</evidence>
<protein>
    <submittedName>
        <fullName evidence="5">Dynein gamma chain, flagellar outer arm</fullName>
    </submittedName>
</protein>
<keyword evidence="5" id="KW-0966">Cell projection</keyword>
<dbReference type="InterPro" id="IPR026983">
    <property type="entry name" value="DHC"/>
</dbReference>
<proteinExistence type="inferred from homology"/>
<dbReference type="GO" id="GO:0007018">
    <property type="term" value="P:microtubule-based movement"/>
    <property type="evidence" value="ECO:0007669"/>
    <property type="project" value="InterPro"/>
</dbReference>
<dbReference type="GO" id="GO:0045505">
    <property type="term" value="F:dynein intermediate chain binding"/>
    <property type="evidence" value="ECO:0007669"/>
    <property type="project" value="InterPro"/>
</dbReference>
<keyword evidence="6" id="KW-1185">Reference proteome</keyword>